<feature type="transmembrane region" description="Helical" evidence="1">
    <location>
        <begin position="267"/>
        <end position="289"/>
    </location>
</feature>
<proteinExistence type="predicted"/>
<dbReference type="AlphaFoldDB" id="A0A6A4I0B1"/>
<sequence length="367" mass="41177">MSLNATEIETARLQLAETTDFYVFPLLAETVIWAIFTFLVSTSTYVLVARGLNSRSKKVMVTFTLVMYTLSTIDWAIDVRRVWTDLKITIPGELTSPPKDLTHQNTMNTLLRIIQAITNNVCVMMSDLVVCWRVCVVYKWDKRIVATATFFMVALFSTVFLCNLTQIGVGFPSVKSLHLLAPSQLKIDIIALTFSFSINIWATLMVALRAWKAKKGIWAHMLNGSRKSFTETALMLFVESGIIYTVLWILKSIIIIPGVANTSYTNYAIMVMNQAIGMYPTVILVLVAFQRSHLDSQFTYNTTTSSFSSLPSSNRTAQVYQDYGGDRRGTSRGAVSVNIERITEMPYSNGSSESVKEHKTIISEEIV</sequence>
<protein>
    <submittedName>
        <fullName evidence="2">Uncharacterized protein</fullName>
    </submittedName>
</protein>
<dbReference type="EMBL" id="ML769435">
    <property type="protein sequence ID" value="KAE9402384.1"/>
    <property type="molecule type" value="Genomic_DNA"/>
</dbReference>
<feature type="transmembrane region" description="Helical" evidence="1">
    <location>
        <begin position="59"/>
        <end position="77"/>
    </location>
</feature>
<feature type="transmembrane region" description="Helical" evidence="1">
    <location>
        <begin position="113"/>
        <end position="132"/>
    </location>
</feature>
<evidence type="ECO:0000313" key="2">
    <source>
        <dbReference type="EMBL" id="KAE9402384.1"/>
    </source>
</evidence>
<dbReference type="OrthoDB" id="2744793at2759"/>
<keyword evidence="1" id="KW-0472">Membrane</keyword>
<evidence type="ECO:0000313" key="3">
    <source>
        <dbReference type="Proteomes" id="UP000799118"/>
    </source>
</evidence>
<feature type="transmembrane region" description="Helical" evidence="1">
    <location>
        <begin position="22"/>
        <end position="47"/>
    </location>
</feature>
<feature type="transmembrane region" description="Helical" evidence="1">
    <location>
        <begin position="232"/>
        <end position="255"/>
    </location>
</feature>
<reference evidence="2" key="1">
    <citation type="journal article" date="2019" name="Environ. Microbiol.">
        <title>Fungal ecological strategies reflected in gene transcription - a case study of two litter decomposers.</title>
        <authorList>
            <person name="Barbi F."/>
            <person name="Kohler A."/>
            <person name="Barry K."/>
            <person name="Baskaran P."/>
            <person name="Daum C."/>
            <person name="Fauchery L."/>
            <person name="Ihrmark K."/>
            <person name="Kuo A."/>
            <person name="LaButti K."/>
            <person name="Lipzen A."/>
            <person name="Morin E."/>
            <person name="Grigoriev I.V."/>
            <person name="Henrissat B."/>
            <person name="Lindahl B."/>
            <person name="Martin F."/>
        </authorList>
    </citation>
    <scope>NUCLEOTIDE SEQUENCE</scope>
    <source>
        <strain evidence="2">JB14</strain>
    </source>
</reference>
<keyword evidence="3" id="KW-1185">Reference proteome</keyword>
<keyword evidence="1" id="KW-0812">Transmembrane</keyword>
<name>A0A6A4I0B1_9AGAR</name>
<gene>
    <name evidence="2" type="ORF">BT96DRAFT_552681</name>
</gene>
<keyword evidence="1" id="KW-1133">Transmembrane helix</keyword>
<feature type="transmembrane region" description="Helical" evidence="1">
    <location>
        <begin position="144"/>
        <end position="169"/>
    </location>
</feature>
<accession>A0A6A4I0B1</accession>
<dbReference type="Proteomes" id="UP000799118">
    <property type="component" value="Unassembled WGS sequence"/>
</dbReference>
<evidence type="ECO:0000256" key="1">
    <source>
        <dbReference type="SAM" id="Phobius"/>
    </source>
</evidence>
<organism evidence="2 3">
    <name type="scientific">Gymnopus androsaceus JB14</name>
    <dbReference type="NCBI Taxonomy" id="1447944"/>
    <lineage>
        <taxon>Eukaryota</taxon>
        <taxon>Fungi</taxon>
        <taxon>Dikarya</taxon>
        <taxon>Basidiomycota</taxon>
        <taxon>Agaricomycotina</taxon>
        <taxon>Agaricomycetes</taxon>
        <taxon>Agaricomycetidae</taxon>
        <taxon>Agaricales</taxon>
        <taxon>Marasmiineae</taxon>
        <taxon>Omphalotaceae</taxon>
        <taxon>Gymnopus</taxon>
    </lineage>
</organism>
<feature type="transmembrane region" description="Helical" evidence="1">
    <location>
        <begin position="189"/>
        <end position="211"/>
    </location>
</feature>